<gene>
    <name evidence="2" type="primary">ac3</name>
</gene>
<sequence length="89" mass="9751">MAKLAFFVLLLLVAYAAAASGSVNAAAEKDTPRIELSLRKVLPKAEIISVVLPFDQKLGCRPYGTRCDGVINQCCDPYWCTPPIYGWCK</sequence>
<proteinExistence type="evidence at transcript level"/>
<feature type="signal peptide" evidence="1">
    <location>
        <begin position="1"/>
        <end position="18"/>
    </location>
</feature>
<dbReference type="EMBL" id="JX437182">
    <property type="protein sequence ID" value="AGN03152.1"/>
    <property type="molecule type" value="mRNA"/>
</dbReference>
<reference evidence="2" key="2">
    <citation type="submission" date="2013-10" db="EMBL/GenBank/DDBJ databases">
        <title>Allotides C1-C5: Proline-rich Cystine Knot a-Amylase Inhibitors from Allamanda cathartica.</title>
        <authorList>
            <person name="Tam J.P."/>
        </authorList>
    </citation>
    <scope>NUCLEOTIDE SEQUENCE</scope>
</reference>
<protein>
    <submittedName>
        <fullName evidence="2">Ac3 protein</fullName>
    </submittedName>
</protein>
<evidence type="ECO:0000256" key="1">
    <source>
        <dbReference type="SAM" id="SignalP"/>
    </source>
</evidence>
<accession>U5JDW6</accession>
<organism evidence="2">
    <name type="scientific">Allamanda cathartica</name>
    <name type="common">Yellow allamanda</name>
    <dbReference type="NCBI Taxonomy" id="52818"/>
    <lineage>
        <taxon>Eukaryota</taxon>
        <taxon>Viridiplantae</taxon>
        <taxon>Streptophyta</taxon>
        <taxon>Embryophyta</taxon>
        <taxon>Tracheophyta</taxon>
        <taxon>Spermatophyta</taxon>
        <taxon>Magnoliopsida</taxon>
        <taxon>eudicotyledons</taxon>
        <taxon>Gunneridae</taxon>
        <taxon>Pentapetalae</taxon>
        <taxon>asterids</taxon>
        <taxon>lamiids</taxon>
        <taxon>Gentianales</taxon>
        <taxon>Apocynaceae</taxon>
        <taxon>Rauvolfioideae</taxon>
        <taxon>Plumerieae</taxon>
        <taxon>Allamandinae</taxon>
        <taxon>Allamanda</taxon>
    </lineage>
</organism>
<reference evidence="2" key="1">
    <citation type="submission" date="2012-07" db="EMBL/GenBank/DDBJ databases">
        <authorList>
            <person name="Nguyen P."/>
        </authorList>
    </citation>
    <scope>NUCLEOTIDE SEQUENCE</scope>
</reference>
<feature type="chain" id="PRO_5004662035" evidence="1">
    <location>
        <begin position="19"/>
        <end position="89"/>
    </location>
</feature>
<keyword evidence="1" id="KW-0732">Signal</keyword>
<dbReference type="AlphaFoldDB" id="U5JDW6"/>
<evidence type="ECO:0000313" key="2">
    <source>
        <dbReference type="EMBL" id="AGN03152.1"/>
    </source>
</evidence>
<name>U5JDW6_ALLCA</name>